<dbReference type="GO" id="GO:0008270">
    <property type="term" value="F:zinc ion binding"/>
    <property type="evidence" value="ECO:0007669"/>
    <property type="project" value="UniProtKB-KW"/>
</dbReference>
<feature type="compositionally biased region" description="Basic and acidic residues" evidence="6">
    <location>
        <begin position="1065"/>
        <end position="1091"/>
    </location>
</feature>
<feature type="region of interest" description="Disordered" evidence="6">
    <location>
        <begin position="991"/>
        <end position="1015"/>
    </location>
</feature>
<evidence type="ECO:0000259" key="7">
    <source>
        <dbReference type="PROSITE" id="PS50966"/>
    </source>
</evidence>
<name>A0A1U8A907_NELNU</name>
<dbReference type="OMA" id="EDPIHNA"/>
<evidence type="ECO:0000256" key="1">
    <source>
        <dbReference type="ARBA" id="ARBA00005889"/>
    </source>
</evidence>
<dbReference type="SMART" id="SM00575">
    <property type="entry name" value="ZnF_PMZ"/>
    <property type="match status" value="1"/>
</dbReference>
<dbReference type="Proteomes" id="UP000189703">
    <property type="component" value="Unplaced"/>
</dbReference>
<dbReference type="InterPro" id="IPR018289">
    <property type="entry name" value="MULE_transposase_dom"/>
</dbReference>
<dbReference type="PANTHER" id="PTHR31669">
    <property type="entry name" value="PROTEIN FAR1-RELATED SEQUENCE 10-RELATED"/>
    <property type="match status" value="1"/>
</dbReference>
<dbReference type="Pfam" id="PF03101">
    <property type="entry name" value="FAR1"/>
    <property type="match status" value="2"/>
</dbReference>
<dbReference type="Pfam" id="PF10551">
    <property type="entry name" value="MULE"/>
    <property type="match status" value="1"/>
</dbReference>
<dbReference type="Pfam" id="PF04434">
    <property type="entry name" value="SWIM"/>
    <property type="match status" value="1"/>
</dbReference>
<dbReference type="RefSeq" id="XP_010263131.1">
    <property type="nucleotide sequence ID" value="XM_010264829.2"/>
</dbReference>
<reference evidence="9 10" key="1">
    <citation type="submission" date="2025-04" db="UniProtKB">
        <authorList>
            <consortium name="RefSeq"/>
        </authorList>
    </citation>
    <scope>IDENTIFICATION</scope>
</reference>
<dbReference type="eggNOG" id="ENOG502QVUC">
    <property type="taxonomic scope" value="Eukaryota"/>
</dbReference>
<dbReference type="STRING" id="4432.A0A1U8A907"/>
<protein>
    <submittedName>
        <fullName evidence="9 10">Protein FAR1-RELATED SEQUENCE 5-like isoform X1</fullName>
    </submittedName>
</protein>
<evidence type="ECO:0000256" key="5">
    <source>
        <dbReference type="PROSITE-ProRule" id="PRU00325"/>
    </source>
</evidence>
<dbReference type="RefSeq" id="XP_010263142.1">
    <property type="nucleotide sequence ID" value="XM_010264840.1"/>
</dbReference>
<dbReference type="GeneID" id="104601482"/>
<gene>
    <name evidence="9 10" type="primary">LOC104601482</name>
</gene>
<evidence type="ECO:0000313" key="10">
    <source>
        <dbReference type="RefSeq" id="XP_010263142.1"/>
    </source>
</evidence>
<dbReference type="InterPro" id="IPR004330">
    <property type="entry name" value="FAR1_DNA_bnd_dom"/>
</dbReference>
<evidence type="ECO:0000313" key="8">
    <source>
        <dbReference type="Proteomes" id="UP000189703"/>
    </source>
</evidence>
<dbReference type="InterPro" id="IPR007527">
    <property type="entry name" value="Znf_SWIM"/>
</dbReference>
<dbReference type="InterPro" id="IPR006564">
    <property type="entry name" value="Znf_PMZ"/>
</dbReference>
<dbReference type="KEGG" id="nnu:104601482"/>
<dbReference type="GO" id="GO:0006355">
    <property type="term" value="P:regulation of DNA-templated transcription"/>
    <property type="evidence" value="ECO:0007669"/>
    <property type="project" value="InterPro"/>
</dbReference>
<dbReference type="PANTHER" id="PTHR31669:SF299">
    <property type="entry name" value="PROTEIN FAR1-RELATED SEQUENCE"/>
    <property type="match status" value="1"/>
</dbReference>
<dbReference type="AlphaFoldDB" id="A0A1U8A907"/>
<keyword evidence="2" id="KW-0479">Metal-binding</keyword>
<keyword evidence="3 5" id="KW-0863">Zinc-finger</keyword>
<keyword evidence="4" id="KW-0862">Zinc</keyword>
<feature type="domain" description="SWIM-type" evidence="7">
    <location>
        <begin position="777"/>
        <end position="823"/>
    </location>
</feature>
<evidence type="ECO:0000256" key="3">
    <source>
        <dbReference type="ARBA" id="ARBA00022771"/>
    </source>
</evidence>
<keyword evidence="8" id="KW-1185">Reference proteome</keyword>
<feature type="region of interest" description="Disordered" evidence="6">
    <location>
        <begin position="1061"/>
        <end position="1091"/>
    </location>
</feature>
<sequence>MEVGPQHIDVASVDADESAKAIELDKGKCIIDDLPTMEEQQESIDENIKRKFEERCALIPKEYIPKVGMVFKTEEEAYDFYNRYAGMLGFITRKSNRNICRRTGEVNYRKFCCSKQGKREVDKRRPCVRCHRAETRCGCMAEMRISLREDGCFHVIVFNETHNHIIAIPTKAPKLRSQRMTSEAQAAQVKPTDNSRITPKASMELEVGPHSIHRLDFESNGNECQHIDVVLHGADESSKSVELDKGESIVNDFPTKEQQQQSFDASIKRKLKERCALIPEECTPKVGMMFKTEEEAYDFYNRYAGMLGFTTRKSNRNLCRMTGEVNYRKFCCSKQGKRAVDKRRPNVKQPRVETRCGCMAEMRISIREDGFFHVIVFSEIHNHIIAAPRKAHTLRSRRINSEAQVKQAKMANDLGLALKASMELIAKEAGAHENVESTSTDLKNYLHSCRTGNMEKGEAGAILQYCQDMQEKDPSFSYAVQLDQDELVTNMFWADAHMIVDYSHFGDVVCFDTTYRINNENRPFALFVGVNNHKQSIIFGAAFLYDETVETFEWLFKTFIKTMGGKRPKTILTDDDASIAKAIGLVLPGSHHRLCVWHVFQNATKHLSGVFQNFKTFSEDLSKCVFDYEEVDEFENAWESMINKYNLQENDWLQKLYEKRYRWALVFGRQTFSADISTTQRSESMNSCLKKYLNIKYDLSRFLRHFERVVADRRYEELKAEFATQNIPTLAVQVDILNYVAHIYTPPIFSMFYTEVLQQLNCSIDEDRVVSETITEYEVSVSGKRKHIVAFNSANDLVNCSCRKFEFIGILCVHALKVLNHRHIKTIPSHYILRRWTVDVKVKAVEASCGSNITLDEREKAAIRYKEMNRLLNQVADRAASVEDAYKVVMESANRLLKEVTECLKHTNFEKSFVASKVMGAEINDTVSSICSPSTHFDDICKDAVSNNISSTEGVSSTVVKGFKDKVTTVCSSKRPTDALEKTITKRTKWKNNQSVDECSTRQPTQESNEQQHTSHTFGLDSITFNIGLHSPQNYLFYGQPNSFDTDHNMSQSLQTQLHASVSKESIHIESHVSQESSRKTRSISEDVVKF</sequence>
<evidence type="ECO:0000256" key="4">
    <source>
        <dbReference type="ARBA" id="ARBA00022833"/>
    </source>
</evidence>
<dbReference type="InterPro" id="IPR031052">
    <property type="entry name" value="FHY3/FAR1"/>
</dbReference>
<evidence type="ECO:0000256" key="2">
    <source>
        <dbReference type="ARBA" id="ARBA00022723"/>
    </source>
</evidence>
<organism evidence="8 10">
    <name type="scientific">Nelumbo nucifera</name>
    <name type="common">Sacred lotus</name>
    <dbReference type="NCBI Taxonomy" id="4432"/>
    <lineage>
        <taxon>Eukaryota</taxon>
        <taxon>Viridiplantae</taxon>
        <taxon>Streptophyta</taxon>
        <taxon>Embryophyta</taxon>
        <taxon>Tracheophyta</taxon>
        <taxon>Spermatophyta</taxon>
        <taxon>Magnoliopsida</taxon>
        <taxon>Proteales</taxon>
        <taxon>Nelumbonaceae</taxon>
        <taxon>Nelumbo</taxon>
    </lineage>
</organism>
<dbReference type="PROSITE" id="PS50966">
    <property type="entry name" value="ZF_SWIM"/>
    <property type="match status" value="1"/>
</dbReference>
<proteinExistence type="inferred from homology"/>
<evidence type="ECO:0000256" key="6">
    <source>
        <dbReference type="SAM" id="MobiDB-lite"/>
    </source>
</evidence>
<evidence type="ECO:0000313" key="9">
    <source>
        <dbReference type="RefSeq" id="XP_010263131.1"/>
    </source>
</evidence>
<accession>A0A1U8A907</accession>
<comment type="similarity">
    <text evidence="1">Belongs to the FHY3/FAR1 family.</text>
</comment>